<accession>A0A1H4EXC7</accession>
<evidence type="ECO:0000313" key="3">
    <source>
        <dbReference type="Proteomes" id="UP000199002"/>
    </source>
</evidence>
<dbReference type="STRING" id="592050.SAMN05421875_14221"/>
<proteinExistence type="predicted"/>
<name>A0A1H4EXC7_9BURK</name>
<feature type="chain" id="PRO_5011530347" evidence="1">
    <location>
        <begin position="26"/>
        <end position="113"/>
    </location>
</feature>
<evidence type="ECO:0000256" key="1">
    <source>
        <dbReference type="SAM" id="SignalP"/>
    </source>
</evidence>
<keyword evidence="1" id="KW-0732">Signal</keyword>
<dbReference type="Gene3D" id="2.40.50.320">
    <property type="entry name" value="Copper binding periplasmic protein CusF"/>
    <property type="match status" value="1"/>
</dbReference>
<gene>
    <name evidence="2" type="ORF">SAMN05421875_14221</name>
</gene>
<dbReference type="GeneID" id="34234230"/>
<dbReference type="Pfam" id="PF11604">
    <property type="entry name" value="CusF_Ec"/>
    <property type="match status" value="1"/>
</dbReference>
<dbReference type="InterPro" id="IPR042230">
    <property type="entry name" value="CusF_sf"/>
</dbReference>
<reference evidence="3" key="1">
    <citation type="submission" date="2016-10" db="EMBL/GenBank/DDBJ databases">
        <authorList>
            <person name="Varghese N."/>
            <person name="Submissions S."/>
        </authorList>
    </citation>
    <scope>NUCLEOTIDE SEQUENCE [LARGE SCALE GENOMIC DNA]</scope>
    <source>
        <strain evidence="3">DSM 25157</strain>
    </source>
</reference>
<dbReference type="RefSeq" id="WP_092701051.1">
    <property type="nucleotide sequence ID" value="NZ_CAXIQM010000080.1"/>
</dbReference>
<dbReference type="AlphaFoldDB" id="A0A1H4EXC7"/>
<keyword evidence="3" id="KW-1185">Reference proteome</keyword>
<evidence type="ECO:0000313" key="2">
    <source>
        <dbReference type="EMBL" id="SEA89270.1"/>
    </source>
</evidence>
<dbReference type="Proteomes" id="UP000199002">
    <property type="component" value="Unassembled WGS sequence"/>
</dbReference>
<organism evidence="2 3">
    <name type="scientific">Acidovorax soli</name>
    <dbReference type="NCBI Taxonomy" id="592050"/>
    <lineage>
        <taxon>Bacteria</taxon>
        <taxon>Pseudomonadati</taxon>
        <taxon>Pseudomonadota</taxon>
        <taxon>Betaproteobacteria</taxon>
        <taxon>Burkholderiales</taxon>
        <taxon>Comamonadaceae</taxon>
        <taxon>Acidovorax</taxon>
    </lineage>
</organism>
<dbReference type="EMBL" id="FNQJ01000042">
    <property type="protein sequence ID" value="SEA89270.1"/>
    <property type="molecule type" value="Genomic_DNA"/>
</dbReference>
<sequence>MNTIKQMLAISALALGIALPLTSHAQTASGQAQTAAASSASWTDGEIKKVDADNGKVTIKHGEIKNLDMPGMTMVFTAKDKSMLANLKPGDKVKFVAASEGGKLVVTEIQAAP</sequence>
<protein>
    <submittedName>
        <fullName evidence="2">Cu and Ag efflux protein CusF</fullName>
    </submittedName>
</protein>
<dbReference type="InterPro" id="IPR021647">
    <property type="entry name" value="CusF_Ec"/>
</dbReference>
<feature type="signal peptide" evidence="1">
    <location>
        <begin position="1"/>
        <end position="25"/>
    </location>
</feature>